<dbReference type="PANTHER" id="PTHR11575:SF24">
    <property type="entry name" value="5'-NUCLEOTIDASE"/>
    <property type="match status" value="1"/>
</dbReference>
<evidence type="ECO:0000259" key="4">
    <source>
        <dbReference type="Pfam" id="PF00149"/>
    </source>
</evidence>
<proteinExistence type="inferred from homology"/>
<dbReference type="InterPro" id="IPR036907">
    <property type="entry name" value="5'-Nucleotdase_C_sf"/>
</dbReference>
<evidence type="ECO:0000259" key="5">
    <source>
        <dbReference type="Pfam" id="PF02872"/>
    </source>
</evidence>
<dbReference type="InterPro" id="IPR029052">
    <property type="entry name" value="Metallo-depent_PP-like"/>
</dbReference>
<dbReference type="RefSeq" id="WP_290259773.1">
    <property type="nucleotide sequence ID" value="NZ_JAUFQG010000004.1"/>
</dbReference>
<gene>
    <name evidence="6" type="ORF">ACFOX3_03715</name>
</gene>
<feature type="region of interest" description="Disordered" evidence="3">
    <location>
        <begin position="26"/>
        <end position="64"/>
    </location>
</feature>
<dbReference type="Pfam" id="PF00149">
    <property type="entry name" value="Metallophos"/>
    <property type="match status" value="1"/>
</dbReference>
<accession>A0ABV8V1I5</accession>
<dbReference type="Proteomes" id="UP001595840">
    <property type="component" value="Unassembled WGS sequence"/>
</dbReference>
<dbReference type="Gene3D" id="3.90.780.10">
    <property type="entry name" value="5'-Nucleotidase, C-terminal domain"/>
    <property type="match status" value="1"/>
</dbReference>
<evidence type="ECO:0000256" key="2">
    <source>
        <dbReference type="RuleBase" id="RU362119"/>
    </source>
</evidence>
<organism evidence="6 7">
    <name type="scientific">Simiduia curdlanivorans</name>
    <dbReference type="NCBI Taxonomy" id="1492769"/>
    <lineage>
        <taxon>Bacteria</taxon>
        <taxon>Pseudomonadati</taxon>
        <taxon>Pseudomonadota</taxon>
        <taxon>Gammaproteobacteria</taxon>
        <taxon>Cellvibrionales</taxon>
        <taxon>Cellvibrionaceae</taxon>
        <taxon>Simiduia</taxon>
    </lineage>
</organism>
<evidence type="ECO:0000256" key="3">
    <source>
        <dbReference type="SAM" id="MobiDB-lite"/>
    </source>
</evidence>
<keyword evidence="2" id="KW-0378">Hydrolase</keyword>
<dbReference type="InterPro" id="IPR006179">
    <property type="entry name" value="5_nucleotidase/apyrase"/>
</dbReference>
<dbReference type="EMBL" id="JBHSCX010000003">
    <property type="protein sequence ID" value="MFC4361394.1"/>
    <property type="molecule type" value="Genomic_DNA"/>
</dbReference>
<feature type="domain" description="Calcineurin-like phosphoesterase" evidence="4">
    <location>
        <begin position="75"/>
        <end position="315"/>
    </location>
</feature>
<comment type="caution">
    <text evidence="6">The sequence shown here is derived from an EMBL/GenBank/DDBJ whole genome shotgun (WGS) entry which is preliminary data.</text>
</comment>
<reference evidence="7" key="1">
    <citation type="journal article" date="2019" name="Int. J. Syst. Evol. Microbiol.">
        <title>The Global Catalogue of Microorganisms (GCM) 10K type strain sequencing project: providing services to taxonomists for standard genome sequencing and annotation.</title>
        <authorList>
            <consortium name="The Broad Institute Genomics Platform"/>
            <consortium name="The Broad Institute Genome Sequencing Center for Infectious Disease"/>
            <person name="Wu L."/>
            <person name="Ma J."/>
        </authorList>
    </citation>
    <scope>NUCLEOTIDE SEQUENCE [LARGE SCALE GENOMIC DNA]</scope>
    <source>
        <strain evidence="7">CECT 8570</strain>
    </source>
</reference>
<dbReference type="InterPro" id="IPR004843">
    <property type="entry name" value="Calcineurin-like_PHP"/>
</dbReference>
<dbReference type="SUPFAM" id="SSF55816">
    <property type="entry name" value="5'-nucleotidase (syn. UDP-sugar hydrolase), C-terminal domain"/>
    <property type="match status" value="1"/>
</dbReference>
<comment type="similarity">
    <text evidence="2">Belongs to the 5'-nucleotidase family.</text>
</comment>
<keyword evidence="1 2" id="KW-0732">Signal</keyword>
<evidence type="ECO:0000256" key="1">
    <source>
        <dbReference type="ARBA" id="ARBA00022729"/>
    </source>
</evidence>
<dbReference type="InterPro" id="IPR008334">
    <property type="entry name" value="5'-Nucleotdase_C"/>
</dbReference>
<name>A0ABV8V1I5_9GAMM</name>
<protein>
    <submittedName>
        <fullName evidence="6">Bifunctional metallophosphatase/5'-nucleotidase</fullName>
    </submittedName>
</protein>
<feature type="compositionally biased region" description="Basic and acidic residues" evidence="3">
    <location>
        <begin position="26"/>
        <end position="52"/>
    </location>
</feature>
<dbReference type="Pfam" id="PF02872">
    <property type="entry name" value="5_nucleotid_C"/>
    <property type="match status" value="1"/>
</dbReference>
<feature type="domain" description="5'-Nucleotidase C-terminal" evidence="5">
    <location>
        <begin position="412"/>
        <end position="571"/>
    </location>
</feature>
<feature type="signal peptide" evidence="2">
    <location>
        <begin position="1"/>
        <end position="23"/>
    </location>
</feature>
<dbReference type="SUPFAM" id="SSF56300">
    <property type="entry name" value="Metallo-dependent phosphatases"/>
    <property type="match status" value="1"/>
</dbReference>
<dbReference type="PRINTS" id="PR01607">
    <property type="entry name" value="APYRASEFAMLY"/>
</dbReference>
<dbReference type="PANTHER" id="PTHR11575">
    <property type="entry name" value="5'-NUCLEOTIDASE-RELATED"/>
    <property type="match status" value="1"/>
</dbReference>
<feature type="chain" id="PRO_5045010179" evidence="2">
    <location>
        <begin position="24"/>
        <end position="607"/>
    </location>
</feature>
<sequence length="607" mass="65421">MKKMLFSLVASTLLAVNCAAVYAADKPKNNNDHRSKASERADHDHKQDNRDHKKDHHKNKHKHKQRYVEVQLLSFNDYHGHIKTDAVGFGATEGGGEYLAAKLAELREGKKYSFTLAAGDLIGGSPAFSGLFHDEPAVESLNAMGLDFSGVGNHEFDEGVEELLRMQNGGCHPQDGCYFADQPFAGADFKWLSANVISEYDATTTPLPGYWIKKVKGVKIGFIGMTLEATDSIVAAQGIEGWNFYDEAQTANNLVPILKDKGVEAIVVLLHEGGNQNPAPGDYNVCENFAGPVAAINAALDPAIDVLITGHTHQPYNCRLPDSSGVDRIVTSAYQYGRVVTEVSLVLDRKTRDVVRSKSSAYNHAVLRETLTPDPAVSAVIAKWQPLYDGVANDVMGSISADINRAGTPPGADRGSESAAGNLVADAQRWASQDFGSQIAFMNPGGVRADLVYAQAGTEGDGNVTFGEAFTFQPFNNGLDVLTLTGEQIVALLQQQCQPIAAPGDRAFLHLGVSQGFSYDLFKEFAADGSCTAIISNVRLNGEPLDPYANYRVAVNSFLADGGDNFTVFKEASSRISWGLDLDALTSYLKQNSPVAPPSTDRVNELN</sequence>
<keyword evidence="2" id="KW-0547">Nucleotide-binding</keyword>
<evidence type="ECO:0000313" key="7">
    <source>
        <dbReference type="Proteomes" id="UP001595840"/>
    </source>
</evidence>
<feature type="compositionally biased region" description="Basic residues" evidence="3">
    <location>
        <begin position="53"/>
        <end position="64"/>
    </location>
</feature>
<dbReference type="Gene3D" id="3.60.21.10">
    <property type="match status" value="1"/>
</dbReference>
<keyword evidence="7" id="KW-1185">Reference proteome</keyword>
<evidence type="ECO:0000313" key="6">
    <source>
        <dbReference type="EMBL" id="MFC4361394.1"/>
    </source>
</evidence>